<proteinExistence type="predicted"/>
<dbReference type="HOGENOM" id="CLU_069087_0_0_9"/>
<gene>
    <name evidence="4" type="ORF">Cspa_c20030</name>
</gene>
<dbReference type="KEGG" id="csr:Cspa_c20030"/>
<feature type="transmembrane region" description="Helical" evidence="1">
    <location>
        <begin position="52"/>
        <end position="74"/>
    </location>
</feature>
<evidence type="ECO:0000259" key="2">
    <source>
        <dbReference type="Pfam" id="PF13786"/>
    </source>
</evidence>
<dbReference type="Proteomes" id="UP000011728">
    <property type="component" value="Chromosome"/>
</dbReference>
<evidence type="ECO:0000313" key="4">
    <source>
        <dbReference type="EMBL" id="AGF55769.1"/>
    </source>
</evidence>
<keyword evidence="5" id="KW-1185">Reference proteome</keyword>
<dbReference type="eggNOG" id="ENOG502ZA1Y">
    <property type="taxonomic scope" value="Bacteria"/>
</dbReference>
<feature type="domain" description="DUF4179" evidence="2">
    <location>
        <begin position="45"/>
        <end position="133"/>
    </location>
</feature>
<keyword evidence="1" id="KW-1133">Transmembrane helix</keyword>
<keyword evidence="1" id="KW-0812">Transmembrane</keyword>
<dbReference type="OrthoDB" id="1695052at2"/>
<dbReference type="RefSeq" id="WP_015392090.1">
    <property type="nucleotide sequence ID" value="NC_020291.1"/>
</dbReference>
<dbReference type="Pfam" id="PF13786">
    <property type="entry name" value="DUF4179"/>
    <property type="match status" value="1"/>
</dbReference>
<dbReference type="Pfam" id="PF18705">
    <property type="entry name" value="DUF5643"/>
    <property type="match status" value="1"/>
</dbReference>
<organism evidence="4 5">
    <name type="scientific">Clostridium saccharoperbutylacetonicum N1-4(HMT)</name>
    <dbReference type="NCBI Taxonomy" id="931276"/>
    <lineage>
        <taxon>Bacteria</taxon>
        <taxon>Bacillati</taxon>
        <taxon>Bacillota</taxon>
        <taxon>Clostridia</taxon>
        <taxon>Eubacteriales</taxon>
        <taxon>Clostridiaceae</taxon>
        <taxon>Clostridium</taxon>
    </lineage>
</organism>
<evidence type="ECO:0000256" key="1">
    <source>
        <dbReference type="SAM" id="Phobius"/>
    </source>
</evidence>
<sequence length="354" mass="39894">MNNDIYSMLNDAKINLDEYKKDDFNDIEKKLLKKNIRKSIKINSKQSNRRKVIAAAAIVVVLTGMSFGNTRAYALAKINLVSESISSVLGIEKNLEDYNTVVNKAITDNGVTVKLNEVILDDNELLISTNISSDKILKEDDFWNGNMTLYINNKKVKFIGASGGIEKIDDNTTQQVIEYDLDSIKDMDLSGDLNMKILYSKITLNGDEENVNGTWKFEFKTNGDKLKIDTKTVNLDYGFELDNGNKYILEKYTSNALGQKVYGKIINNSANKETCNILLKGHDDLGNKVIFDLSRGRKDDFVLKYENVLVGNMNGKASKLILTPYAVKMPEHSGKEPSFDEYKKVGEEFTINIK</sequence>
<reference evidence="4 5" key="1">
    <citation type="submission" date="2013-02" db="EMBL/GenBank/DDBJ databases">
        <title>Genome sequence of Clostridium saccharoperbutylacetonicum N1-4(HMT).</title>
        <authorList>
            <person name="Poehlein A."/>
            <person name="Daniel R."/>
        </authorList>
    </citation>
    <scope>NUCLEOTIDE SEQUENCE [LARGE SCALE GENOMIC DNA]</scope>
    <source>
        <strain evidence="5">N1-4(HMT)</strain>
    </source>
</reference>
<name>M1MCZ5_9CLOT</name>
<dbReference type="Gene3D" id="2.60.40.1630">
    <property type="entry name" value="bacillus anthracis domain"/>
    <property type="match status" value="1"/>
</dbReference>
<accession>M1MCZ5</accession>
<dbReference type="AlphaFoldDB" id="M1MCZ5"/>
<evidence type="ECO:0000313" key="5">
    <source>
        <dbReference type="Proteomes" id="UP000011728"/>
    </source>
</evidence>
<evidence type="ECO:0000259" key="3">
    <source>
        <dbReference type="Pfam" id="PF18705"/>
    </source>
</evidence>
<dbReference type="InterPro" id="IPR040680">
    <property type="entry name" value="DUF5643"/>
</dbReference>
<dbReference type="STRING" id="36745.CLSAP_17940"/>
<dbReference type="EMBL" id="CP004121">
    <property type="protein sequence ID" value="AGF55769.1"/>
    <property type="molecule type" value="Genomic_DNA"/>
</dbReference>
<feature type="domain" description="DUF5643" evidence="3">
    <location>
        <begin position="230"/>
        <end position="353"/>
    </location>
</feature>
<dbReference type="InterPro" id="IPR025436">
    <property type="entry name" value="DUF4179"/>
</dbReference>
<dbReference type="PATRIC" id="fig|931276.5.peg.1997"/>
<protein>
    <submittedName>
        <fullName evidence="4">Uncharacterized protein</fullName>
    </submittedName>
</protein>
<keyword evidence="1" id="KW-0472">Membrane</keyword>